<feature type="transmembrane region" description="Helical" evidence="1">
    <location>
        <begin position="197"/>
        <end position="217"/>
    </location>
</feature>
<keyword evidence="5" id="KW-1185">Reference proteome</keyword>
<comment type="caution">
    <text evidence="4">The sequence shown here is derived from an EMBL/GenBank/DDBJ whole genome shotgun (WGS) entry which is preliminary data.</text>
</comment>
<feature type="domain" description="Alpha/beta-hydrolase N-terminal" evidence="3">
    <location>
        <begin position="66"/>
        <end position="273"/>
    </location>
</feature>
<keyword evidence="1" id="KW-0812">Transmembrane</keyword>
<dbReference type="InterPro" id="IPR027788">
    <property type="entry name" value="Alpha/beta-hydrolase_N_dom"/>
</dbReference>
<protein>
    <submittedName>
        <fullName evidence="4">Alpha/beta-hydrolase family protein</fullName>
    </submittedName>
</protein>
<sequence length="586" mass="63090">MSSLTVPAAPREQVAAGVETVRVETIRVGPGRAVTGPPPCPPGMRRHLPYTLPGLCFALLFTCLSFTPSLLPRSGLVQGLVCGINAAIGYGLGVFAAAAWRAVADRHARTPRSTSWALLAVATAVALPVAIVLGRYWQDRIRDLMGMAQDPTLSALLVLPVAAVLPFVALVAAARGLRWLYRHLDRRLRRWIGPRAADVLTGAVIVIGTVLVVNGVVVDGAVRLADHVFSLQNENTEPGVRAPDSALRSGAPGSLISWDSLGRYGRSYVAGGPSATQIAAVSGGTAQTPVRTYAGLDSAPDVEVRARLAVDDLERAGGFSRSVLVVATTTGSGWIDPASPDALEYLTGGDAATVTMQYSYLPSWLSYLVDQDRARDAGRELFDAVYARWSDLPADARPRLFISGESLGSFGAEAAFSGEFDLRNRTSGALLAGPPNFNVLYRSFVDDRDPGSTEVSPIFRDGRTVRFSTDPDVPVPPAGEPWSGSRVLYMQHPSDPVVWWNTDLILARPDWLEEPRGRDVVSAVRWIPFVTFWQVTFDLPFALDVPAGHGHSYSREYVDGWMTVLQLDGSDTARSERLRDVIGPPD</sequence>
<dbReference type="InterPro" id="IPR027787">
    <property type="entry name" value="Alpha/beta-hydrolase_catalytic"/>
</dbReference>
<evidence type="ECO:0000313" key="5">
    <source>
        <dbReference type="Proteomes" id="UP001183202"/>
    </source>
</evidence>
<keyword evidence="1" id="KW-0472">Membrane</keyword>
<evidence type="ECO:0000259" key="3">
    <source>
        <dbReference type="Pfam" id="PF15420"/>
    </source>
</evidence>
<keyword evidence="1" id="KW-1133">Transmembrane helix</keyword>
<evidence type="ECO:0000259" key="2">
    <source>
        <dbReference type="Pfam" id="PF10081"/>
    </source>
</evidence>
<dbReference type="RefSeq" id="WP_311558224.1">
    <property type="nucleotide sequence ID" value="NZ_JAVREJ010000014.1"/>
</dbReference>
<proteinExistence type="predicted"/>
<evidence type="ECO:0000256" key="1">
    <source>
        <dbReference type="SAM" id="Phobius"/>
    </source>
</evidence>
<organism evidence="4 5">
    <name type="scientific">Pseudonocardia charpentierae</name>
    <dbReference type="NCBI Taxonomy" id="3075545"/>
    <lineage>
        <taxon>Bacteria</taxon>
        <taxon>Bacillati</taxon>
        <taxon>Actinomycetota</taxon>
        <taxon>Actinomycetes</taxon>
        <taxon>Pseudonocardiales</taxon>
        <taxon>Pseudonocardiaceae</taxon>
        <taxon>Pseudonocardia</taxon>
    </lineage>
</organism>
<feature type="transmembrane region" description="Helical" evidence="1">
    <location>
        <begin position="77"/>
        <end position="104"/>
    </location>
</feature>
<accession>A0ABU2NCW8</accession>
<reference evidence="5" key="1">
    <citation type="submission" date="2023-07" db="EMBL/GenBank/DDBJ databases">
        <title>30 novel species of actinomycetes from the DSMZ collection.</title>
        <authorList>
            <person name="Nouioui I."/>
        </authorList>
    </citation>
    <scope>NUCLEOTIDE SEQUENCE [LARGE SCALE GENOMIC DNA]</scope>
    <source>
        <strain evidence="5">DSM 45834</strain>
    </source>
</reference>
<feature type="domain" description="Alpha/beta-hydrolase catalytic" evidence="2">
    <location>
        <begin position="290"/>
        <end position="578"/>
    </location>
</feature>
<dbReference type="EMBL" id="JAVREJ010000014">
    <property type="protein sequence ID" value="MDT0351783.1"/>
    <property type="molecule type" value="Genomic_DNA"/>
</dbReference>
<gene>
    <name evidence="4" type="ORF">RM445_19855</name>
</gene>
<feature type="transmembrane region" description="Helical" evidence="1">
    <location>
        <begin position="116"/>
        <end position="137"/>
    </location>
</feature>
<dbReference type="PIRSF" id="PIRSF007542">
    <property type="entry name" value="UCP007542"/>
    <property type="match status" value="1"/>
</dbReference>
<dbReference type="InterPro" id="IPR012037">
    <property type="entry name" value="Alpha/beta-hydrolase_fam"/>
</dbReference>
<feature type="transmembrane region" description="Helical" evidence="1">
    <location>
        <begin position="157"/>
        <end position="177"/>
    </location>
</feature>
<dbReference type="Proteomes" id="UP001183202">
    <property type="component" value="Unassembled WGS sequence"/>
</dbReference>
<name>A0ABU2NCW8_9PSEU</name>
<evidence type="ECO:0000313" key="4">
    <source>
        <dbReference type="EMBL" id="MDT0351783.1"/>
    </source>
</evidence>
<dbReference type="Pfam" id="PF10081">
    <property type="entry name" value="Abhydrolase_9"/>
    <property type="match status" value="1"/>
</dbReference>
<dbReference type="Pfam" id="PF15420">
    <property type="entry name" value="Abhydrolase_9_N"/>
    <property type="match status" value="1"/>
</dbReference>
<feature type="transmembrane region" description="Helical" evidence="1">
    <location>
        <begin position="52"/>
        <end position="71"/>
    </location>
</feature>